<reference evidence="12" key="1">
    <citation type="submission" date="2014-05" db="EMBL/GenBank/DDBJ databases">
        <title>Key roles for freshwater Actinobacteria revealed by deep metagenomic sequencing.</title>
        <authorList>
            <person name="Ghai R."/>
            <person name="Mizuno C.M."/>
            <person name="Picazo A."/>
            <person name="Camacho A."/>
            <person name="Rodriguez-Valera F."/>
        </authorList>
    </citation>
    <scope>NUCLEOTIDE SEQUENCE</scope>
</reference>
<dbReference type="GO" id="GO:0003678">
    <property type="term" value="F:DNA helicase activity"/>
    <property type="evidence" value="ECO:0007669"/>
    <property type="project" value="TreeGrafter"/>
</dbReference>
<keyword evidence="8" id="KW-0238">DNA-binding</keyword>
<dbReference type="EMBL" id="JNSK01000194">
    <property type="protein sequence ID" value="KGA12651.1"/>
    <property type="molecule type" value="Genomic_DNA"/>
</dbReference>
<feature type="non-terminal residue" evidence="12">
    <location>
        <position position="1"/>
    </location>
</feature>
<gene>
    <name evidence="12" type="ORF">GM50_23775</name>
</gene>
<dbReference type="InterPro" id="IPR003711">
    <property type="entry name" value="CarD-like/TRCF_RID"/>
</dbReference>
<accession>A0A094QEB5</accession>
<evidence type="ECO:0000313" key="12">
    <source>
        <dbReference type="EMBL" id="KGA12651.1"/>
    </source>
</evidence>
<dbReference type="Pfam" id="PF17757">
    <property type="entry name" value="UvrB_inter"/>
    <property type="match status" value="1"/>
</dbReference>
<dbReference type="InterPro" id="IPR005118">
    <property type="entry name" value="TRCF_C"/>
</dbReference>
<evidence type="ECO:0000256" key="3">
    <source>
        <dbReference type="ARBA" id="ARBA00022741"/>
    </source>
</evidence>
<dbReference type="PROSITE" id="PS51192">
    <property type="entry name" value="HELICASE_ATP_BIND_1"/>
    <property type="match status" value="1"/>
</dbReference>
<keyword evidence="7" id="KW-0067">ATP-binding</keyword>
<evidence type="ECO:0000256" key="4">
    <source>
        <dbReference type="ARBA" id="ARBA00022763"/>
    </source>
</evidence>
<dbReference type="InterPro" id="IPR027417">
    <property type="entry name" value="P-loop_NTPase"/>
</dbReference>
<dbReference type="GO" id="GO:0006281">
    <property type="term" value="P:DNA repair"/>
    <property type="evidence" value="ECO:0007669"/>
    <property type="project" value="UniProtKB-KW"/>
</dbReference>
<dbReference type="Gene3D" id="3.40.50.11180">
    <property type="match status" value="1"/>
</dbReference>
<dbReference type="Gene3D" id="3.30.2060.10">
    <property type="entry name" value="Penicillin-binding protein 1b domain"/>
    <property type="match status" value="1"/>
</dbReference>
<dbReference type="SUPFAM" id="SSF141259">
    <property type="entry name" value="CarD-like"/>
    <property type="match status" value="1"/>
</dbReference>
<dbReference type="SMART" id="SM00487">
    <property type="entry name" value="DEXDc"/>
    <property type="match status" value="1"/>
</dbReference>
<dbReference type="InterPro" id="IPR004576">
    <property type="entry name" value="Mfd"/>
</dbReference>
<dbReference type="Gene3D" id="3.90.1150.50">
    <property type="entry name" value="Transcription-repair-coupling factor, D7 domain"/>
    <property type="match status" value="1"/>
</dbReference>
<dbReference type="SUPFAM" id="SSF52540">
    <property type="entry name" value="P-loop containing nucleoside triphosphate hydrolases"/>
    <property type="match status" value="4"/>
</dbReference>
<dbReference type="PANTHER" id="PTHR47964">
    <property type="entry name" value="ATP-DEPENDENT DNA HELICASE HOMOLOG RECG, CHLOROPLASTIC"/>
    <property type="match status" value="1"/>
</dbReference>
<keyword evidence="9" id="KW-0234">DNA repair</keyword>
<keyword evidence="6" id="KW-0347">Helicase</keyword>
<dbReference type="FunFam" id="3.40.50.300:FF:000300">
    <property type="entry name" value="Transcription-repair-coupling factor"/>
    <property type="match status" value="1"/>
</dbReference>
<dbReference type="SMART" id="SM01058">
    <property type="entry name" value="CarD_TRCF"/>
    <property type="match status" value="1"/>
</dbReference>
<dbReference type="InterPro" id="IPR041471">
    <property type="entry name" value="UvrB_inter"/>
</dbReference>
<feature type="domain" description="Helicase ATP-binding" evidence="10">
    <location>
        <begin position="660"/>
        <end position="821"/>
    </location>
</feature>
<dbReference type="Pfam" id="PF00270">
    <property type="entry name" value="DEAD"/>
    <property type="match status" value="1"/>
</dbReference>
<evidence type="ECO:0000256" key="5">
    <source>
        <dbReference type="ARBA" id="ARBA00022801"/>
    </source>
</evidence>
<keyword evidence="5" id="KW-0378">Hydrolase</keyword>
<dbReference type="InterPro" id="IPR011545">
    <property type="entry name" value="DEAD/DEAH_box_helicase_dom"/>
</dbReference>
<feature type="domain" description="Helicase C-terminal" evidence="11">
    <location>
        <begin position="842"/>
        <end position="996"/>
    </location>
</feature>
<dbReference type="InterPro" id="IPR047112">
    <property type="entry name" value="RecG/Mfd"/>
</dbReference>
<comment type="subcellular location">
    <subcellularLocation>
        <location evidence="1">Cytoplasm</location>
    </subcellularLocation>
</comment>
<dbReference type="GO" id="GO:0003684">
    <property type="term" value="F:damaged DNA binding"/>
    <property type="evidence" value="ECO:0007669"/>
    <property type="project" value="InterPro"/>
</dbReference>
<evidence type="ECO:0000259" key="11">
    <source>
        <dbReference type="PROSITE" id="PS51194"/>
    </source>
</evidence>
<dbReference type="PROSITE" id="PS51194">
    <property type="entry name" value="HELICASE_CTER"/>
    <property type="match status" value="1"/>
</dbReference>
<dbReference type="Pfam" id="PF03461">
    <property type="entry name" value="TRCF"/>
    <property type="match status" value="1"/>
</dbReference>
<dbReference type="Gene3D" id="2.40.10.170">
    <property type="match status" value="1"/>
</dbReference>
<name>A0A094QEB5_9ZZZZ</name>
<comment type="caution">
    <text evidence="12">The sequence shown here is derived from an EMBL/GenBank/DDBJ whole genome shotgun (WGS) entry which is preliminary data.</text>
</comment>
<dbReference type="SMART" id="SM00982">
    <property type="entry name" value="TRCF"/>
    <property type="match status" value="1"/>
</dbReference>
<keyword evidence="2" id="KW-0963">Cytoplasm</keyword>
<dbReference type="NCBIfam" id="TIGR00580">
    <property type="entry name" value="mfd"/>
    <property type="match status" value="1"/>
</dbReference>
<dbReference type="GO" id="GO:0005737">
    <property type="term" value="C:cytoplasm"/>
    <property type="evidence" value="ECO:0007669"/>
    <property type="project" value="UniProtKB-SubCell"/>
</dbReference>
<dbReference type="AlphaFoldDB" id="A0A094QEB5"/>
<dbReference type="HAMAP" id="MF_00969">
    <property type="entry name" value="TRCF"/>
    <property type="match status" value="1"/>
</dbReference>
<proteinExistence type="inferred from homology"/>
<dbReference type="Pfam" id="PF00271">
    <property type="entry name" value="Helicase_C"/>
    <property type="match status" value="1"/>
</dbReference>
<evidence type="ECO:0000256" key="2">
    <source>
        <dbReference type="ARBA" id="ARBA00022490"/>
    </source>
</evidence>
<protein>
    <recommendedName>
        <fullName evidence="13">Transcription-repair coupling factor</fullName>
    </recommendedName>
</protein>
<dbReference type="GO" id="GO:0005524">
    <property type="term" value="F:ATP binding"/>
    <property type="evidence" value="ECO:0007669"/>
    <property type="project" value="UniProtKB-KW"/>
</dbReference>
<dbReference type="SMART" id="SM00490">
    <property type="entry name" value="HELICc"/>
    <property type="match status" value="1"/>
</dbReference>
<dbReference type="FunFam" id="3.40.50.300:FF:000546">
    <property type="entry name" value="Transcription-repair-coupling factor"/>
    <property type="match status" value="1"/>
</dbReference>
<evidence type="ECO:0000256" key="1">
    <source>
        <dbReference type="ARBA" id="ARBA00004496"/>
    </source>
</evidence>
<dbReference type="GO" id="GO:0016787">
    <property type="term" value="F:hydrolase activity"/>
    <property type="evidence" value="ECO:0007669"/>
    <property type="project" value="UniProtKB-KW"/>
</dbReference>
<evidence type="ECO:0000259" key="10">
    <source>
        <dbReference type="PROSITE" id="PS51192"/>
    </source>
</evidence>
<evidence type="ECO:0000256" key="8">
    <source>
        <dbReference type="ARBA" id="ARBA00023125"/>
    </source>
</evidence>
<sequence length="1203" mass="133539">CIICSDRALAHEAILSGNESWQNKLHLPHSSPPPFGVGALRHWRVIMRGLIPALPLNSDASHIVAPQSLYPFLLAARTTSHPLLVVTSSSRSSEDLVNELRELHDNVLEFPAWETLPHERLSPRSDTVARRIQTLYALQQEHTINPIVVTPVRGAIHRIISQLGKLPLLQLEIGKEQSLDQLVRHLSSLAYTRTDLVERRGEFAVRGGIVDLFLPLSHHPIRIDFFGDEIEDLSYFEVSDQRTFKPVVGAVEIYPCRELLLTPEIKHRAIEIADQYPAAAEMLGKIAEGITFEGMESLIPLLIDQTESLISRMPVGTQIVFIDEQRIKSRAADLLATNEEFLNASWSNAALGGVAPLHDGAGTYMAWEELFEEISKAQMSTKELSPFGTDLDPETTFLEYAAIDPMRGDVDRAIQTLRQALEEHRTVVFATHGHGMLERYAGILRGADLPVYIAEKLSATPTKGSIHLTTSVIAHGFESANDLIFFMTERDLTGSKGSVKDGERLPSKRKQAIDPLELTAGDYVVHEQHGIGRYIELLERTVAGVTREYLIIEYAPAKRGQPGDRVFVPTDALEQVSKYVGGETPTVHRIGSGEWQKAKGRARKAVRQIAGELIRLYAARTSSPGFAFSPDTPWQRELEDSFSYIETPDQLSTINDVKQDMERPYPMDRIICGDVGYGKTEIAIRAAFKAVQDGKQVAVLVPTTLLVQQHSKTFAERYAGFPLKVAGLSRFNSAKESKEILEQLAAGTVDVVIGTHRILSNDVQFKDLGLVVVDEEQRFGVEQKESLKKLRTTVDVLAMSATPIPRTLEMAVTGIREMSTITTPPEERHPILTYVGPAEEAQITAAIHRELLRDGQIFYLHNRVDTIDKTAIRLKELVPEARIRTAHGQMSEGELEDVILAFWNRDFDVLVCTTIVESGLDIQNANTLIVERADRFGLSQLHQLRGRVGRGRERAYAYFLYSNDEPLSELAHERLKTIATNTDLGSGMRVALKDLEIRGAGNLLGGEQSGHIADVGFDLYMRMVGEAVQEYKSGIIETEEKISECKVELPINAHLSSDYVPGERLRLDLYRRLADVKAPSDVESIESELIDRFGDLPEEAKALLGVAALRAQAKAARLTEVVVQGKFLRLAPLLLPESRQLRLTRLYPGSLYKGAVSTVLVALPKAASWNPSQNAPEIVDTSLLAWVVEALHQLSDAPKASTE</sequence>
<dbReference type="PANTHER" id="PTHR47964:SF1">
    <property type="entry name" value="ATP-DEPENDENT DNA HELICASE HOMOLOG RECG, CHLOROPLASTIC"/>
    <property type="match status" value="1"/>
</dbReference>
<organism evidence="12">
    <name type="scientific">freshwater metagenome</name>
    <dbReference type="NCBI Taxonomy" id="449393"/>
    <lineage>
        <taxon>unclassified sequences</taxon>
        <taxon>metagenomes</taxon>
        <taxon>ecological metagenomes</taxon>
    </lineage>
</organism>
<dbReference type="InterPro" id="IPR001650">
    <property type="entry name" value="Helicase_C-like"/>
</dbReference>
<evidence type="ECO:0000256" key="7">
    <source>
        <dbReference type="ARBA" id="ARBA00022840"/>
    </source>
</evidence>
<keyword evidence="4" id="KW-0227">DNA damage</keyword>
<dbReference type="CDD" id="cd17991">
    <property type="entry name" value="DEXHc_TRCF"/>
    <property type="match status" value="1"/>
</dbReference>
<dbReference type="Pfam" id="PF02559">
    <property type="entry name" value="CarD_TRCF_RID"/>
    <property type="match status" value="1"/>
</dbReference>
<dbReference type="InterPro" id="IPR037235">
    <property type="entry name" value="TRCF-like_C_D7"/>
</dbReference>
<dbReference type="Gene3D" id="3.40.50.300">
    <property type="entry name" value="P-loop containing nucleotide triphosphate hydrolases"/>
    <property type="match status" value="2"/>
</dbReference>
<evidence type="ECO:0008006" key="13">
    <source>
        <dbReference type="Google" id="ProtNLM"/>
    </source>
</evidence>
<evidence type="ECO:0000256" key="6">
    <source>
        <dbReference type="ARBA" id="ARBA00022806"/>
    </source>
</evidence>
<dbReference type="InterPro" id="IPR014001">
    <property type="entry name" value="Helicase_ATP-bd"/>
</dbReference>
<evidence type="ECO:0000256" key="9">
    <source>
        <dbReference type="ARBA" id="ARBA00023204"/>
    </source>
</evidence>
<dbReference type="SUPFAM" id="SSF143517">
    <property type="entry name" value="TRCF domain-like"/>
    <property type="match status" value="1"/>
</dbReference>
<keyword evidence="3" id="KW-0547">Nucleotide-binding</keyword>
<dbReference type="InterPro" id="IPR036101">
    <property type="entry name" value="CarD-like/TRCF_RID_sf"/>
</dbReference>